<dbReference type="AlphaFoldDB" id="A0A6A5K201"/>
<evidence type="ECO:0000313" key="3">
    <source>
        <dbReference type="Proteomes" id="UP000800040"/>
    </source>
</evidence>
<dbReference type="EMBL" id="ML975529">
    <property type="protein sequence ID" value="KAF1828567.1"/>
    <property type="molecule type" value="Genomic_DNA"/>
</dbReference>
<evidence type="ECO:0000256" key="1">
    <source>
        <dbReference type="SAM" id="MobiDB-lite"/>
    </source>
</evidence>
<organism evidence="2 3">
    <name type="scientific">Decorospora gaudefroyi</name>
    <dbReference type="NCBI Taxonomy" id="184978"/>
    <lineage>
        <taxon>Eukaryota</taxon>
        <taxon>Fungi</taxon>
        <taxon>Dikarya</taxon>
        <taxon>Ascomycota</taxon>
        <taxon>Pezizomycotina</taxon>
        <taxon>Dothideomycetes</taxon>
        <taxon>Pleosporomycetidae</taxon>
        <taxon>Pleosporales</taxon>
        <taxon>Pleosporineae</taxon>
        <taxon>Pleosporaceae</taxon>
        <taxon>Decorospora</taxon>
    </lineage>
</organism>
<feature type="compositionally biased region" description="Pro residues" evidence="1">
    <location>
        <begin position="68"/>
        <end position="87"/>
    </location>
</feature>
<sequence>MTNVAAHPYPRTYSDEHSSNYSPYPQNPDPPRFSHPQAFPLTSHPPYHPPNPNYSYPLDHYPPSRYSPQPPYIEQPYPPSRYSPQPPLSGLETPYNETPYAPRHSQMRHTAGYMRPAPPPERRYVQVAYCIFKDLIT</sequence>
<gene>
    <name evidence="2" type="ORF">BDW02DRAFT_574773</name>
</gene>
<proteinExistence type="predicted"/>
<keyword evidence="3" id="KW-1185">Reference proteome</keyword>
<evidence type="ECO:0000313" key="2">
    <source>
        <dbReference type="EMBL" id="KAF1828567.1"/>
    </source>
</evidence>
<feature type="non-terminal residue" evidence="2">
    <location>
        <position position="137"/>
    </location>
</feature>
<protein>
    <submittedName>
        <fullName evidence="2">Uncharacterized protein</fullName>
    </submittedName>
</protein>
<name>A0A6A5K201_9PLEO</name>
<accession>A0A6A5K201</accession>
<feature type="region of interest" description="Disordered" evidence="1">
    <location>
        <begin position="1"/>
        <end position="118"/>
    </location>
</feature>
<feature type="compositionally biased region" description="Low complexity" evidence="1">
    <location>
        <begin position="53"/>
        <end position="67"/>
    </location>
</feature>
<dbReference type="Proteomes" id="UP000800040">
    <property type="component" value="Unassembled WGS sequence"/>
</dbReference>
<reference evidence="2" key="1">
    <citation type="submission" date="2020-01" db="EMBL/GenBank/DDBJ databases">
        <authorList>
            <consortium name="DOE Joint Genome Institute"/>
            <person name="Haridas S."/>
            <person name="Albert R."/>
            <person name="Binder M."/>
            <person name="Bloem J."/>
            <person name="Labutti K."/>
            <person name="Salamov A."/>
            <person name="Andreopoulos B."/>
            <person name="Baker S.E."/>
            <person name="Barry K."/>
            <person name="Bills G."/>
            <person name="Bluhm B.H."/>
            <person name="Cannon C."/>
            <person name="Castanera R."/>
            <person name="Culley D.E."/>
            <person name="Daum C."/>
            <person name="Ezra D."/>
            <person name="Gonzalez J.B."/>
            <person name="Henrissat B."/>
            <person name="Kuo A."/>
            <person name="Liang C."/>
            <person name="Lipzen A."/>
            <person name="Lutzoni F."/>
            <person name="Magnuson J."/>
            <person name="Mondo S."/>
            <person name="Nolan M."/>
            <person name="Ohm R."/>
            <person name="Pangilinan J."/>
            <person name="Park H.-J."/>
            <person name="Ramirez L."/>
            <person name="Alfaro M."/>
            <person name="Sun H."/>
            <person name="Tritt A."/>
            <person name="Yoshinaga Y."/>
            <person name="Zwiers L.-H."/>
            <person name="Turgeon B.G."/>
            <person name="Goodwin S.B."/>
            <person name="Spatafora J.W."/>
            <person name="Crous P.W."/>
            <person name="Grigoriev I.V."/>
        </authorList>
    </citation>
    <scope>NUCLEOTIDE SEQUENCE</scope>
    <source>
        <strain evidence="2">P77</strain>
    </source>
</reference>